<proteinExistence type="inferred from homology"/>
<evidence type="ECO:0000313" key="3">
    <source>
        <dbReference type="Proteomes" id="UP000553766"/>
    </source>
</evidence>
<dbReference type="SUPFAM" id="SSF48452">
    <property type="entry name" value="TPR-like"/>
    <property type="match status" value="1"/>
</dbReference>
<keyword evidence="1" id="KW-0574">Periplasm</keyword>
<dbReference type="RefSeq" id="WP_184011104.1">
    <property type="nucleotide sequence ID" value="NZ_JACIJS010000005.1"/>
</dbReference>
<keyword evidence="1" id="KW-0132">Cell division</keyword>
<comment type="similarity">
    <text evidence="1">Belongs to the CpoB family.</text>
</comment>
<feature type="signal peptide" evidence="1">
    <location>
        <begin position="1"/>
        <end position="22"/>
    </location>
</feature>
<keyword evidence="1" id="KW-0732">Signal</keyword>
<feature type="coiled-coil region" evidence="1">
    <location>
        <begin position="55"/>
        <end position="118"/>
    </location>
</feature>
<comment type="function">
    <text evidence="1">Mediates coordination of peptidoglycan synthesis and outer membrane constriction during cell division.</text>
</comment>
<dbReference type="InterPro" id="IPR014162">
    <property type="entry name" value="CpoB_C"/>
</dbReference>
<dbReference type="InterPro" id="IPR034706">
    <property type="entry name" value="CpoB"/>
</dbReference>
<dbReference type="GO" id="GO:0043093">
    <property type="term" value="P:FtsZ-dependent cytokinesis"/>
    <property type="evidence" value="ECO:0007669"/>
    <property type="project" value="UniProtKB-UniRule"/>
</dbReference>
<sequence length="304" mass="31994" precursor="true">MRLKLPFAIACVTALSFGAVTAQSQTPAPAPAATPAGTDPLPDVLPADPVVEMSLEDIRRELISLGEVLEDLRNELRPSGQFAPSTGTPPDPSLLARLDGLEARLREATGRMETLRFDLERIADDGGRRLSDLDFRVTMMEGADPSFVPPATPLGGGVTAPTETPGLATGAAQTAVSEQADFDRALAAFNQGNFAQAVQGFSSFLELYGEGPLSADARYWLAESQFGNAQYQPAAMGFLGIFSGAPNGERAPEALLKLGGALARLGQTEEACLTFDEALARFGNAQGESFIVRAQTEKGLHGCP</sequence>
<dbReference type="Pfam" id="PF13174">
    <property type="entry name" value="TPR_6"/>
    <property type="match status" value="1"/>
</dbReference>
<protein>
    <recommendedName>
        <fullName evidence="1">Cell division coordinator CpoB</fullName>
    </recommendedName>
</protein>
<name>A0A840X269_9RHOB</name>
<keyword evidence="1" id="KW-0175">Coiled coil</keyword>
<dbReference type="EMBL" id="JACIJS010000005">
    <property type="protein sequence ID" value="MBB5515956.1"/>
    <property type="molecule type" value="Genomic_DNA"/>
</dbReference>
<dbReference type="NCBIfam" id="TIGR02795">
    <property type="entry name" value="tol_pal_ybgF"/>
    <property type="match status" value="1"/>
</dbReference>
<dbReference type="GO" id="GO:0030288">
    <property type="term" value="C:outer membrane-bounded periplasmic space"/>
    <property type="evidence" value="ECO:0007669"/>
    <property type="project" value="UniProtKB-UniRule"/>
</dbReference>
<dbReference type="InterPro" id="IPR019734">
    <property type="entry name" value="TPR_rpt"/>
</dbReference>
<evidence type="ECO:0000313" key="2">
    <source>
        <dbReference type="EMBL" id="MBB5515956.1"/>
    </source>
</evidence>
<feature type="chain" id="PRO_5033172246" description="Cell division coordinator CpoB" evidence="1">
    <location>
        <begin position="23"/>
        <end position="304"/>
    </location>
</feature>
<comment type="caution">
    <text evidence="2">The sequence shown here is derived from an EMBL/GenBank/DDBJ whole genome shotgun (WGS) entry which is preliminary data.</text>
</comment>
<evidence type="ECO:0000256" key="1">
    <source>
        <dbReference type="HAMAP-Rule" id="MF_02066"/>
    </source>
</evidence>
<comment type="subcellular location">
    <subcellularLocation>
        <location evidence="1">Periplasm</location>
    </subcellularLocation>
</comment>
<dbReference type="HAMAP" id="MF_02066">
    <property type="entry name" value="CpoB"/>
    <property type="match status" value="1"/>
</dbReference>
<keyword evidence="1" id="KW-0131">Cell cycle</keyword>
<dbReference type="InterPro" id="IPR011990">
    <property type="entry name" value="TPR-like_helical_dom_sf"/>
</dbReference>
<organism evidence="2 3">
    <name type="scientific">Rubricella aquisinus</name>
    <dbReference type="NCBI Taxonomy" id="2028108"/>
    <lineage>
        <taxon>Bacteria</taxon>
        <taxon>Pseudomonadati</taxon>
        <taxon>Pseudomonadota</taxon>
        <taxon>Alphaproteobacteria</taxon>
        <taxon>Rhodobacterales</taxon>
        <taxon>Paracoccaceae</taxon>
        <taxon>Rubricella</taxon>
    </lineage>
</organism>
<dbReference type="AlphaFoldDB" id="A0A840X269"/>
<keyword evidence="3" id="KW-1185">Reference proteome</keyword>
<reference evidence="2 3" key="1">
    <citation type="submission" date="2020-08" db="EMBL/GenBank/DDBJ databases">
        <title>Genomic Encyclopedia of Type Strains, Phase IV (KMG-IV): sequencing the most valuable type-strain genomes for metagenomic binning, comparative biology and taxonomic classification.</title>
        <authorList>
            <person name="Goeker M."/>
        </authorList>
    </citation>
    <scope>NUCLEOTIDE SEQUENCE [LARGE SCALE GENOMIC DNA]</scope>
    <source>
        <strain evidence="2 3">DSM 103377</strain>
    </source>
</reference>
<gene>
    <name evidence="1" type="primary">cpoB</name>
    <name evidence="2" type="ORF">FHS89_001976</name>
</gene>
<dbReference type="Pfam" id="PF13432">
    <property type="entry name" value="TPR_16"/>
    <property type="match status" value="1"/>
</dbReference>
<dbReference type="Gene3D" id="1.25.40.10">
    <property type="entry name" value="Tetratricopeptide repeat domain"/>
    <property type="match status" value="1"/>
</dbReference>
<accession>A0A840X269</accession>
<dbReference type="Proteomes" id="UP000553766">
    <property type="component" value="Unassembled WGS sequence"/>
</dbReference>